<comment type="similarity">
    <text evidence="6">Belongs to the L2HGDH family.</text>
</comment>
<evidence type="ECO:0000256" key="4">
    <source>
        <dbReference type="ARBA" id="ARBA00023002"/>
    </source>
</evidence>
<evidence type="ECO:0000313" key="11">
    <source>
        <dbReference type="Proteomes" id="UP000095009"/>
    </source>
</evidence>
<dbReference type="Proteomes" id="UP000095009">
    <property type="component" value="Unassembled WGS sequence"/>
</dbReference>
<keyword evidence="2" id="KW-0285">Flavoprotein</keyword>
<proteinExistence type="inferred from homology"/>
<dbReference type="GO" id="GO:0047545">
    <property type="term" value="F:(S)-2-hydroxyglutarate dehydrogenase activity"/>
    <property type="evidence" value="ECO:0007669"/>
    <property type="project" value="UniProtKB-EC"/>
</dbReference>
<dbReference type="STRING" id="857566.A0A1E3PGQ3"/>
<keyword evidence="11" id="KW-1185">Reference proteome</keyword>
<comment type="cofactor">
    <cofactor evidence="1">
        <name>FAD</name>
        <dbReference type="ChEBI" id="CHEBI:57692"/>
    </cofactor>
</comment>
<sequence length="387" mass="42577">MLLTRVFSRSFSNSVKSNADYSHLVIGAGVIGLGVASELSKQAGNSVLVVEKHGHIGSETSARNSEVIHAGIYHAPDTLRTQLCLRGKELLYQAKKLGVELRQCGKWIVSQNEKEDEYLHKMYKRVSSLGVPIEWVNKSESDSVEPFVKVGGRILNSSSTGIVNAHSFMLYLQSIFEANNGELVLNTEVKGISYSLEFKEYIVSTVSDNGEFMDITVENIVNSAGLYAPDVSNMLLPAERHYTAYYAKGNYFAYIGSKVKVNRLIYPCPSDHASLGTHLTIDLGGRIKFGPDIEWVDSPTDLKANGNQLDEVFDTISLYMKGIERHELVPDYAGIRPKIAGPCSTFVDFTIKEEPGFPGFINLLAMDSPGLTSSLAIGEHVAKIYHS</sequence>
<comment type="catalytic activity">
    <reaction evidence="5">
        <text>(S)-2-hydroxyglutarate + A = 2-oxoglutarate + AH2</text>
        <dbReference type="Rhea" id="RHEA:21252"/>
        <dbReference type="ChEBI" id="CHEBI:13193"/>
        <dbReference type="ChEBI" id="CHEBI:16782"/>
        <dbReference type="ChEBI" id="CHEBI:16810"/>
        <dbReference type="ChEBI" id="CHEBI:17499"/>
        <dbReference type="EC" id="1.1.99.2"/>
    </reaction>
</comment>
<protein>
    <recommendedName>
        <fullName evidence="8">L-2-hydroxyglutarate dehydrogenase, mitochondrial</fullName>
        <ecNumber evidence="7">1.1.99.2</ecNumber>
    </recommendedName>
</protein>
<dbReference type="Gene3D" id="3.50.50.60">
    <property type="entry name" value="FAD/NAD(P)-binding domain"/>
    <property type="match status" value="1"/>
</dbReference>
<dbReference type="EC" id="1.1.99.2" evidence="7"/>
<dbReference type="OrthoDB" id="498204at2759"/>
<evidence type="ECO:0000256" key="3">
    <source>
        <dbReference type="ARBA" id="ARBA00022827"/>
    </source>
</evidence>
<accession>A0A1E3PGQ3</accession>
<organism evidence="10 11">
    <name type="scientific">Nadsonia fulvescens var. elongata DSM 6958</name>
    <dbReference type="NCBI Taxonomy" id="857566"/>
    <lineage>
        <taxon>Eukaryota</taxon>
        <taxon>Fungi</taxon>
        <taxon>Dikarya</taxon>
        <taxon>Ascomycota</taxon>
        <taxon>Saccharomycotina</taxon>
        <taxon>Dipodascomycetes</taxon>
        <taxon>Dipodascales</taxon>
        <taxon>Dipodascales incertae sedis</taxon>
        <taxon>Nadsonia</taxon>
    </lineage>
</organism>
<dbReference type="SUPFAM" id="SSF51905">
    <property type="entry name" value="FAD/NAD(P)-binding domain"/>
    <property type="match status" value="1"/>
</dbReference>
<dbReference type="AlphaFoldDB" id="A0A1E3PGQ3"/>
<keyword evidence="4" id="KW-0560">Oxidoreductase</keyword>
<evidence type="ECO:0000256" key="1">
    <source>
        <dbReference type="ARBA" id="ARBA00001974"/>
    </source>
</evidence>
<dbReference type="InterPro" id="IPR036188">
    <property type="entry name" value="FAD/NAD-bd_sf"/>
</dbReference>
<evidence type="ECO:0000256" key="7">
    <source>
        <dbReference type="ARBA" id="ARBA00038878"/>
    </source>
</evidence>
<name>A0A1E3PGQ3_9ASCO</name>
<dbReference type="EMBL" id="KV454411">
    <property type="protein sequence ID" value="ODQ64616.1"/>
    <property type="molecule type" value="Genomic_DNA"/>
</dbReference>
<evidence type="ECO:0000259" key="9">
    <source>
        <dbReference type="Pfam" id="PF01266"/>
    </source>
</evidence>
<gene>
    <name evidence="10" type="ORF">NADFUDRAFT_52248</name>
</gene>
<dbReference type="InterPro" id="IPR006076">
    <property type="entry name" value="FAD-dep_OxRdtase"/>
</dbReference>
<evidence type="ECO:0000256" key="8">
    <source>
        <dbReference type="ARBA" id="ARBA00041137"/>
    </source>
</evidence>
<reference evidence="10 11" key="1">
    <citation type="journal article" date="2016" name="Proc. Natl. Acad. Sci. U.S.A.">
        <title>Comparative genomics of biotechnologically important yeasts.</title>
        <authorList>
            <person name="Riley R."/>
            <person name="Haridas S."/>
            <person name="Wolfe K.H."/>
            <person name="Lopes M.R."/>
            <person name="Hittinger C.T."/>
            <person name="Goeker M."/>
            <person name="Salamov A.A."/>
            <person name="Wisecaver J.H."/>
            <person name="Long T.M."/>
            <person name="Calvey C.H."/>
            <person name="Aerts A.L."/>
            <person name="Barry K.W."/>
            <person name="Choi C."/>
            <person name="Clum A."/>
            <person name="Coughlan A.Y."/>
            <person name="Deshpande S."/>
            <person name="Douglass A.P."/>
            <person name="Hanson S.J."/>
            <person name="Klenk H.-P."/>
            <person name="LaButti K.M."/>
            <person name="Lapidus A."/>
            <person name="Lindquist E.A."/>
            <person name="Lipzen A.M."/>
            <person name="Meier-Kolthoff J.P."/>
            <person name="Ohm R.A."/>
            <person name="Otillar R.P."/>
            <person name="Pangilinan J.L."/>
            <person name="Peng Y."/>
            <person name="Rokas A."/>
            <person name="Rosa C.A."/>
            <person name="Scheuner C."/>
            <person name="Sibirny A.A."/>
            <person name="Slot J.C."/>
            <person name="Stielow J.B."/>
            <person name="Sun H."/>
            <person name="Kurtzman C.P."/>
            <person name="Blackwell M."/>
            <person name="Grigoriev I.V."/>
            <person name="Jeffries T.W."/>
        </authorList>
    </citation>
    <scope>NUCLEOTIDE SEQUENCE [LARGE SCALE GENOMIC DNA]</scope>
    <source>
        <strain evidence="10 11">DSM 6958</strain>
    </source>
</reference>
<dbReference type="Gene3D" id="3.30.9.10">
    <property type="entry name" value="D-Amino Acid Oxidase, subunit A, domain 2"/>
    <property type="match status" value="1"/>
</dbReference>
<dbReference type="PANTHER" id="PTHR43104:SF4">
    <property type="entry name" value="L-2-HYDROXYGLUTARATE DEHYDROGENASE, MITOCHONDRIAL"/>
    <property type="match status" value="1"/>
</dbReference>
<dbReference type="Pfam" id="PF01266">
    <property type="entry name" value="DAO"/>
    <property type="match status" value="1"/>
</dbReference>
<feature type="domain" description="FAD dependent oxidoreductase" evidence="9">
    <location>
        <begin position="24"/>
        <end position="383"/>
    </location>
</feature>
<evidence type="ECO:0000256" key="2">
    <source>
        <dbReference type="ARBA" id="ARBA00022630"/>
    </source>
</evidence>
<evidence type="ECO:0000256" key="6">
    <source>
        <dbReference type="ARBA" id="ARBA00037941"/>
    </source>
</evidence>
<evidence type="ECO:0000256" key="5">
    <source>
        <dbReference type="ARBA" id="ARBA00036066"/>
    </source>
</evidence>
<evidence type="ECO:0000313" key="10">
    <source>
        <dbReference type="EMBL" id="ODQ64616.1"/>
    </source>
</evidence>
<keyword evidence="3" id="KW-0274">FAD</keyword>
<dbReference type="PANTHER" id="PTHR43104">
    <property type="entry name" value="L-2-HYDROXYGLUTARATE DEHYDROGENASE, MITOCHONDRIAL"/>
    <property type="match status" value="1"/>
</dbReference>